<dbReference type="PROSITE" id="PS51767">
    <property type="entry name" value="PEPTIDASE_A1"/>
    <property type="match status" value="1"/>
</dbReference>
<reference evidence="6" key="2">
    <citation type="submission" date="2023-05" db="EMBL/GenBank/DDBJ databases">
        <authorList>
            <person name="Schelkunov M.I."/>
        </authorList>
    </citation>
    <scope>NUCLEOTIDE SEQUENCE</scope>
    <source>
        <strain evidence="6">Hsosn_3</strain>
        <tissue evidence="6">Leaf</tissue>
    </source>
</reference>
<gene>
    <name evidence="6" type="ORF">POM88_001201</name>
</gene>
<dbReference type="SUPFAM" id="SSF50630">
    <property type="entry name" value="Acid proteases"/>
    <property type="match status" value="1"/>
</dbReference>
<accession>A0AAD8NAI8</accession>
<dbReference type="InterPro" id="IPR021109">
    <property type="entry name" value="Peptidase_aspartic_dom_sf"/>
</dbReference>
<evidence type="ECO:0000256" key="1">
    <source>
        <dbReference type="ARBA" id="ARBA00007447"/>
    </source>
</evidence>
<sequence length="429" mass="46661">MATSILKLLLVIFSVVSPLVLSKYQLPFQPNTFVLPVTKDSATSLHVTNIRKGTPLVSTPLLVDLNNKFLWIDCEKNYTSTTYQFPLCHSTQCARVGNHYCHQCSAPARPGCHNNTCGVMTTNPLTHWNVLGELGQDSVSIQVARGKNSGLYVDVPEFIFSCAPSRLLAGPLPKDVVGVAGLGHNSVSLPHQLASHFGFRPKFGLCLPSSSRGNGVIFIGKGPYELDPGMSTVSRPIIGYTPITIGPRGGYHIQVSAISINNKRLPLDMSSFFRNKQGSFVKAMISTTTPYTTLHHSIFMATTKFFAHQLSWAPQIQPPVSPFGVCFNSSYITGSRMGPAAPSIDLVLQNGNVSWTISGANSLVLARPDVYCLGFVDGGIRPRNPIVLGSYQLENNLLEFDLARSRLGFSNSLLFMRTSCATFNFTSTP</sequence>
<dbReference type="PANTHER" id="PTHR47965">
    <property type="entry name" value="ASPARTYL PROTEASE-RELATED"/>
    <property type="match status" value="1"/>
</dbReference>
<dbReference type="GO" id="GO:0006508">
    <property type="term" value="P:proteolysis"/>
    <property type="evidence" value="ECO:0007669"/>
    <property type="project" value="InterPro"/>
</dbReference>
<feature type="signal peptide" evidence="4">
    <location>
        <begin position="1"/>
        <end position="22"/>
    </location>
</feature>
<feature type="chain" id="PRO_5042071837" evidence="4">
    <location>
        <begin position="23"/>
        <end position="429"/>
    </location>
</feature>
<proteinExistence type="inferred from homology"/>
<feature type="domain" description="Peptidase A1" evidence="5">
    <location>
        <begin position="46"/>
        <end position="410"/>
    </location>
</feature>
<comment type="caution">
    <text evidence="6">The sequence shown here is derived from an EMBL/GenBank/DDBJ whole genome shotgun (WGS) entry which is preliminary data.</text>
</comment>
<name>A0AAD8NAI8_9APIA</name>
<evidence type="ECO:0000313" key="7">
    <source>
        <dbReference type="Proteomes" id="UP001237642"/>
    </source>
</evidence>
<evidence type="ECO:0000256" key="3">
    <source>
        <dbReference type="ARBA" id="ARBA00023157"/>
    </source>
</evidence>
<dbReference type="Pfam" id="PF14541">
    <property type="entry name" value="TAXi_C"/>
    <property type="match status" value="1"/>
</dbReference>
<keyword evidence="7" id="KW-1185">Reference proteome</keyword>
<evidence type="ECO:0000256" key="4">
    <source>
        <dbReference type="SAM" id="SignalP"/>
    </source>
</evidence>
<evidence type="ECO:0000256" key="2">
    <source>
        <dbReference type="ARBA" id="ARBA00022729"/>
    </source>
</evidence>
<dbReference type="InterPro" id="IPR032861">
    <property type="entry name" value="TAXi_N"/>
</dbReference>
<dbReference type="AlphaFoldDB" id="A0AAD8NAI8"/>
<dbReference type="Pfam" id="PF14543">
    <property type="entry name" value="TAXi_N"/>
    <property type="match status" value="1"/>
</dbReference>
<organism evidence="6 7">
    <name type="scientific">Heracleum sosnowskyi</name>
    <dbReference type="NCBI Taxonomy" id="360622"/>
    <lineage>
        <taxon>Eukaryota</taxon>
        <taxon>Viridiplantae</taxon>
        <taxon>Streptophyta</taxon>
        <taxon>Embryophyta</taxon>
        <taxon>Tracheophyta</taxon>
        <taxon>Spermatophyta</taxon>
        <taxon>Magnoliopsida</taxon>
        <taxon>eudicotyledons</taxon>
        <taxon>Gunneridae</taxon>
        <taxon>Pentapetalae</taxon>
        <taxon>asterids</taxon>
        <taxon>campanulids</taxon>
        <taxon>Apiales</taxon>
        <taxon>Apiaceae</taxon>
        <taxon>Apioideae</taxon>
        <taxon>apioid superclade</taxon>
        <taxon>Tordylieae</taxon>
        <taxon>Tordyliinae</taxon>
        <taxon>Heracleum</taxon>
    </lineage>
</organism>
<dbReference type="InterPro" id="IPR032799">
    <property type="entry name" value="TAXi_C"/>
</dbReference>
<protein>
    <submittedName>
        <fullName evidence="6">Basic 7S globulin</fullName>
    </submittedName>
</protein>
<dbReference type="GO" id="GO:0004190">
    <property type="term" value="F:aspartic-type endopeptidase activity"/>
    <property type="evidence" value="ECO:0007669"/>
    <property type="project" value="InterPro"/>
</dbReference>
<dbReference type="CDD" id="cd05489">
    <property type="entry name" value="xylanase_inhibitor_I_like"/>
    <property type="match status" value="1"/>
</dbReference>
<dbReference type="InterPro" id="IPR001461">
    <property type="entry name" value="Aspartic_peptidase_A1"/>
</dbReference>
<keyword evidence="3" id="KW-1015">Disulfide bond</keyword>
<dbReference type="FunFam" id="2.40.70.10:FF:000045">
    <property type="entry name" value="Basic 7S globulin"/>
    <property type="match status" value="1"/>
</dbReference>
<evidence type="ECO:0000259" key="5">
    <source>
        <dbReference type="PROSITE" id="PS51767"/>
    </source>
</evidence>
<dbReference type="EMBL" id="JAUIZM010000001">
    <property type="protein sequence ID" value="KAK1401596.1"/>
    <property type="molecule type" value="Genomic_DNA"/>
</dbReference>
<dbReference type="InterPro" id="IPR033121">
    <property type="entry name" value="PEPTIDASE_A1"/>
</dbReference>
<dbReference type="PANTHER" id="PTHR47965:SF28">
    <property type="entry name" value="BASIC 7S GLOBULIN"/>
    <property type="match status" value="1"/>
</dbReference>
<dbReference type="Proteomes" id="UP001237642">
    <property type="component" value="Unassembled WGS sequence"/>
</dbReference>
<reference evidence="6" key="1">
    <citation type="submission" date="2023-02" db="EMBL/GenBank/DDBJ databases">
        <title>Genome of toxic invasive species Heracleum sosnowskyi carries increased number of genes despite the absence of recent whole-genome duplications.</title>
        <authorList>
            <person name="Schelkunov M."/>
            <person name="Shtratnikova V."/>
            <person name="Makarenko M."/>
            <person name="Klepikova A."/>
            <person name="Omelchenko D."/>
            <person name="Novikova G."/>
            <person name="Obukhova E."/>
            <person name="Bogdanov V."/>
            <person name="Penin A."/>
            <person name="Logacheva M."/>
        </authorList>
    </citation>
    <scope>NUCLEOTIDE SEQUENCE</scope>
    <source>
        <strain evidence="6">Hsosn_3</strain>
        <tissue evidence="6">Leaf</tissue>
    </source>
</reference>
<dbReference type="Gene3D" id="2.40.70.10">
    <property type="entry name" value="Acid Proteases"/>
    <property type="match status" value="2"/>
</dbReference>
<dbReference type="InterPro" id="IPR033868">
    <property type="entry name" value="Xylanase_inhibitor_I-like"/>
</dbReference>
<comment type="similarity">
    <text evidence="1">Belongs to the peptidase A1 family.</text>
</comment>
<evidence type="ECO:0000313" key="6">
    <source>
        <dbReference type="EMBL" id="KAK1401596.1"/>
    </source>
</evidence>
<keyword evidence="2 4" id="KW-0732">Signal</keyword>